<reference evidence="7 8" key="1">
    <citation type="submission" date="2024-02" db="EMBL/GenBank/DDBJ databases">
        <authorList>
            <person name="Chen Y."/>
            <person name="Shah S."/>
            <person name="Dougan E. K."/>
            <person name="Thang M."/>
            <person name="Chan C."/>
        </authorList>
    </citation>
    <scope>NUCLEOTIDE SEQUENCE [LARGE SCALE GENOMIC DNA]</scope>
</reference>
<keyword evidence="4 5" id="KW-0472">Membrane</keyword>
<feature type="transmembrane region" description="Helical" evidence="5">
    <location>
        <begin position="312"/>
        <end position="332"/>
    </location>
</feature>
<feature type="transmembrane region" description="Helical" evidence="5">
    <location>
        <begin position="178"/>
        <end position="198"/>
    </location>
</feature>
<feature type="transmembrane region" description="Helical" evidence="5">
    <location>
        <begin position="234"/>
        <end position="258"/>
    </location>
</feature>
<dbReference type="Pfam" id="PF01490">
    <property type="entry name" value="Aa_trans"/>
    <property type="match status" value="1"/>
</dbReference>
<evidence type="ECO:0000313" key="8">
    <source>
        <dbReference type="Proteomes" id="UP001642484"/>
    </source>
</evidence>
<evidence type="ECO:0000256" key="2">
    <source>
        <dbReference type="ARBA" id="ARBA00022692"/>
    </source>
</evidence>
<evidence type="ECO:0000256" key="1">
    <source>
        <dbReference type="ARBA" id="ARBA00004141"/>
    </source>
</evidence>
<gene>
    <name evidence="7" type="ORF">CCMP2556_LOCUS55793</name>
</gene>
<keyword evidence="3 5" id="KW-1133">Transmembrane helix</keyword>
<dbReference type="Proteomes" id="UP001642484">
    <property type="component" value="Unassembled WGS sequence"/>
</dbReference>
<comment type="caution">
    <text evidence="7">The sequence shown here is derived from an EMBL/GenBank/DDBJ whole genome shotgun (WGS) entry which is preliminary data.</text>
</comment>
<feature type="transmembrane region" description="Helical" evidence="5">
    <location>
        <begin position="270"/>
        <end position="292"/>
    </location>
</feature>
<feature type="transmembrane region" description="Helical" evidence="5">
    <location>
        <begin position="352"/>
        <end position="376"/>
    </location>
</feature>
<sequence length="478" mass="52114">MSGTQIDSFNVEEVPTPYTQRPRVSEYVGAPVEVEKSHRPAVQTNTEAIFNMLNAALGVSLLAIAGVCLKIGLVPAMLLYGVSCFLNRYTLHLVYRSCQIAKVKVSYPDVARACFGTSGFGVCAIIMTSQMCITSTAYVVTVAEVLQNAFGWERPEGATLLGMLLLIPFTLIRSLKRIAVLSTVATVACLIEMVAIAGPCYWDYFTGNTLVERKGVNLGEPENMVYFDLTFPKLIQVTPIILLAYATQSSAPIILASLENDSWENVRKITGFVYVVLYAISVVFGHSVYMRFTNFCTDNALTTIGQRPIDQVAIWCGFLLVFISYIFMQFPIRNVLMSACLGKDEIEREAPYSTFVAVTMSLNCTLLLCAMAAIKLGGLTLVLRFGGGFCATLMAMVFPPLLFVRVRATRGWNTRVVCGSRGGLAIILAIGTSCWMLSNYSLTTDVLTQMGILSPPADDTTNTTAEILEAFGSVVSIL</sequence>
<feature type="transmembrane region" description="Helical" evidence="5">
    <location>
        <begin position="382"/>
        <end position="404"/>
    </location>
</feature>
<proteinExistence type="predicted"/>
<evidence type="ECO:0000256" key="4">
    <source>
        <dbReference type="ARBA" id="ARBA00023136"/>
    </source>
</evidence>
<dbReference type="InterPro" id="IPR013057">
    <property type="entry name" value="AA_transpt_TM"/>
</dbReference>
<organism evidence="7 8">
    <name type="scientific">Durusdinium trenchii</name>
    <dbReference type="NCBI Taxonomy" id="1381693"/>
    <lineage>
        <taxon>Eukaryota</taxon>
        <taxon>Sar</taxon>
        <taxon>Alveolata</taxon>
        <taxon>Dinophyceae</taxon>
        <taxon>Suessiales</taxon>
        <taxon>Symbiodiniaceae</taxon>
        <taxon>Durusdinium</taxon>
    </lineage>
</organism>
<evidence type="ECO:0000256" key="3">
    <source>
        <dbReference type="ARBA" id="ARBA00022989"/>
    </source>
</evidence>
<feature type="transmembrane region" description="Helical" evidence="5">
    <location>
        <begin position="61"/>
        <end position="86"/>
    </location>
</feature>
<protein>
    <recommendedName>
        <fullName evidence="6">Amino acid transporter transmembrane domain-containing protein</fullName>
    </recommendedName>
</protein>
<name>A0ABP0T2V8_9DINO</name>
<keyword evidence="8" id="KW-1185">Reference proteome</keyword>
<evidence type="ECO:0000256" key="5">
    <source>
        <dbReference type="SAM" id="Phobius"/>
    </source>
</evidence>
<feature type="domain" description="Amino acid transporter transmembrane" evidence="6">
    <location>
        <begin position="44"/>
        <end position="440"/>
    </location>
</feature>
<comment type="subcellular location">
    <subcellularLocation>
        <location evidence="1">Membrane</location>
        <topology evidence="1">Multi-pass membrane protein</topology>
    </subcellularLocation>
</comment>
<accession>A0ABP0T2V8</accession>
<keyword evidence="2 5" id="KW-0812">Transmembrane</keyword>
<dbReference type="PANTHER" id="PTHR22950">
    <property type="entry name" value="AMINO ACID TRANSPORTER"/>
    <property type="match status" value="1"/>
</dbReference>
<evidence type="ECO:0000313" key="7">
    <source>
        <dbReference type="EMBL" id="CAK9118799.1"/>
    </source>
</evidence>
<feature type="transmembrane region" description="Helical" evidence="5">
    <location>
        <begin position="416"/>
        <end position="438"/>
    </location>
</feature>
<evidence type="ECO:0000259" key="6">
    <source>
        <dbReference type="Pfam" id="PF01490"/>
    </source>
</evidence>
<dbReference type="EMBL" id="CAXAMN010029127">
    <property type="protein sequence ID" value="CAK9118799.1"/>
    <property type="molecule type" value="Genomic_DNA"/>
</dbReference>